<accession>A0A8I6WTK8</accession>
<dbReference type="RefSeq" id="XP_044974022.1">
    <property type="nucleotide sequence ID" value="XM_045118087.1"/>
</dbReference>
<evidence type="ECO:0000256" key="1">
    <source>
        <dbReference type="SAM" id="MobiDB-lite"/>
    </source>
</evidence>
<dbReference type="SMR" id="A0A8I6WTK8"/>
<reference evidence="2" key="2">
    <citation type="submission" date="2020-10" db="EMBL/GenBank/DDBJ databases">
        <authorList>
            <person name="Scholz U."/>
            <person name="Mascher M."/>
            <person name="Fiebig A."/>
        </authorList>
    </citation>
    <scope>NUCLEOTIDE SEQUENCE [LARGE SCALE GENOMIC DNA]</scope>
    <source>
        <strain evidence="2">cv. Morex</strain>
    </source>
</reference>
<dbReference type="KEGG" id="hvg:123441915"/>
<keyword evidence="3" id="KW-1185">Reference proteome</keyword>
<dbReference type="AlphaFoldDB" id="A0A8I6WTK8"/>
<dbReference type="Proteomes" id="UP000011116">
    <property type="component" value="Chromosome 3H"/>
</dbReference>
<dbReference type="OrthoDB" id="656448at2759"/>
<dbReference type="PANTHER" id="PTHR35120">
    <property type="entry name" value="HISTONE ACETYLTRANSFERASE KAT6B-LIKE"/>
    <property type="match status" value="1"/>
</dbReference>
<feature type="region of interest" description="Disordered" evidence="1">
    <location>
        <begin position="1"/>
        <end position="53"/>
    </location>
</feature>
<gene>
    <name evidence="2" type="primary">LOC123441915</name>
</gene>
<dbReference type="Gramene" id="HORVU.MOREX.r3.3HG0289710.1">
    <property type="protein sequence ID" value="HORVU.MOREX.r3.3HG0289710.1.CDS1"/>
    <property type="gene ID" value="HORVU.MOREX.r3.3HG0289710"/>
</dbReference>
<dbReference type="EnsemblPlants" id="HORVU.MOREX.r3.3HG0289710.1">
    <property type="protein sequence ID" value="HORVU.MOREX.r3.3HG0289710.1.CDS1"/>
    <property type="gene ID" value="HORVU.MOREX.r3.3HG0289710"/>
</dbReference>
<evidence type="ECO:0000313" key="3">
    <source>
        <dbReference type="Proteomes" id="UP000011116"/>
    </source>
</evidence>
<evidence type="ECO:0000313" key="2">
    <source>
        <dbReference type="EnsemblPlants" id="HORVU.MOREX.r3.3HG0289710.1.CDS1"/>
    </source>
</evidence>
<proteinExistence type="predicted"/>
<dbReference type="PANTHER" id="PTHR35120:SF1">
    <property type="entry name" value="OS01G0756000 PROTEIN"/>
    <property type="match status" value="1"/>
</dbReference>
<reference evidence="3" key="1">
    <citation type="journal article" date="2012" name="Nature">
        <title>A physical, genetic and functional sequence assembly of the barley genome.</title>
        <authorList>
            <consortium name="The International Barley Genome Sequencing Consortium"/>
            <person name="Mayer K.F."/>
            <person name="Waugh R."/>
            <person name="Brown J.W."/>
            <person name="Schulman A."/>
            <person name="Langridge P."/>
            <person name="Platzer M."/>
            <person name="Fincher G.B."/>
            <person name="Muehlbauer G.J."/>
            <person name="Sato K."/>
            <person name="Close T.J."/>
            <person name="Wise R.P."/>
            <person name="Stein N."/>
        </authorList>
    </citation>
    <scope>NUCLEOTIDE SEQUENCE [LARGE SCALE GENOMIC DNA]</scope>
    <source>
        <strain evidence="3">cv. Morex</strain>
    </source>
</reference>
<name>A0A8I6WTK8_HORVV</name>
<organism evidence="2 3">
    <name type="scientific">Hordeum vulgare subsp. vulgare</name>
    <name type="common">Domesticated barley</name>
    <dbReference type="NCBI Taxonomy" id="112509"/>
    <lineage>
        <taxon>Eukaryota</taxon>
        <taxon>Viridiplantae</taxon>
        <taxon>Streptophyta</taxon>
        <taxon>Embryophyta</taxon>
        <taxon>Tracheophyta</taxon>
        <taxon>Spermatophyta</taxon>
        <taxon>Magnoliopsida</taxon>
        <taxon>Liliopsida</taxon>
        <taxon>Poales</taxon>
        <taxon>Poaceae</taxon>
        <taxon>BOP clade</taxon>
        <taxon>Pooideae</taxon>
        <taxon>Triticodae</taxon>
        <taxon>Triticeae</taxon>
        <taxon>Hordeinae</taxon>
        <taxon>Hordeum</taxon>
    </lineage>
</organism>
<reference evidence="2" key="3">
    <citation type="submission" date="2022-01" db="UniProtKB">
        <authorList>
            <consortium name="EnsemblPlants"/>
        </authorList>
    </citation>
    <scope>IDENTIFICATION</scope>
    <source>
        <strain evidence="2">subsp. vulgare</strain>
    </source>
</reference>
<protein>
    <submittedName>
        <fullName evidence="2">Uncharacterized protein</fullName>
    </submittedName>
</protein>
<sequence>MSLGRPDRGNAAAGRGGGDDRGAAPLGDLCPRSFAPRDRRAQAGGSHGSGEYGVALPGTLGLGGFPRHDLPAPPDGLDLNDAVAPPVSQVAPAPARSSHACAQELRARVHTVETAFSDADSLLRAIQVEIQQMREEGHEKDRQIRSIVECEEMQRQSRLISITRFDHDKELMCAILQEYRQRLQKSSDAILEYKKMCEGSGVSSSGVRPDEQNRSLKMQQQSYADHINEFQKYMLSRFAGCAEEIRMLATRIADLNNELERLNDYIQIPDLNIGGSQL</sequence>
<dbReference type="Gramene" id="HORVU.MOREX.r2.3HG0240620.1">
    <property type="protein sequence ID" value="HORVU.MOREX.r2.3HG0240620.1.CDS.1"/>
    <property type="gene ID" value="HORVU.MOREX.r2.3HG0240620"/>
</dbReference>
<dbReference type="GeneID" id="123441915"/>